<dbReference type="Pfam" id="PF01614">
    <property type="entry name" value="IclR_C"/>
    <property type="match status" value="1"/>
</dbReference>
<dbReference type="SMART" id="SM00346">
    <property type="entry name" value="HTH_ICLR"/>
    <property type="match status" value="1"/>
</dbReference>
<evidence type="ECO:0000256" key="1">
    <source>
        <dbReference type="ARBA" id="ARBA00023015"/>
    </source>
</evidence>
<dbReference type="RefSeq" id="WP_183213357.1">
    <property type="nucleotide sequence ID" value="NZ_JACHOR010000003.1"/>
</dbReference>
<dbReference type="GO" id="GO:0045892">
    <property type="term" value="P:negative regulation of DNA-templated transcription"/>
    <property type="evidence" value="ECO:0007669"/>
    <property type="project" value="TreeGrafter"/>
</dbReference>
<evidence type="ECO:0000259" key="4">
    <source>
        <dbReference type="PROSITE" id="PS51077"/>
    </source>
</evidence>
<dbReference type="Pfam" id="PF09339">
    <property type="entry name" value="HTH_IclR"/>
    <property type="match status" value="1"/>
</dbReference>
<sequence>MTPTDDAEDRKYRAPALEKGLDVLELLSSNGEPMTPSQMSATLGRSVSELFRMIQVLEFRGYIEQSAEGYRLTNRLFTLGMSQAPIKSLVDVALPVMRSLAAETSQSCHLVVPSGDQIVVIARIEGPGDLGYSVRIGYRRNIIEATSGLMFYGCANERQKAVLHAILIDGSGAQKVKRFVAAAETAAAAGHVERASDFVRGVTDLVAPIMGADGVIATLITPYIERTPPTCPLDETVTRLRAAAAAISEEMSAVSQA</sequence>
<comment type="caution">
    <text evidence="6">The sequence shown here is derived from an EMBL/GenBank/DDBJ whole genome shotgun (WGS) entry which is preliminary data.</text>
</comment>
<keyword evidence="3" id="KW-0804">Transcription</keyword>
<dbReference type="GO" id="GO:0003700">
    <property type="term" value="F:DNA-binding transcription factor activity"/>
    <property type="evidence" value="ECO:0007669"/>
    <property type="project" value="TreeGrafter"/>
</dbReference>
<evidence type="ECO:0000256" key="3">
    <source>
        <dbReference type="ARBA" id="ARBA00023163"/>
    </source>
</evidence>
<name>A0A7W9FGF7_9CAUL</name>
<evidence type="ECO:0000313" key="7">
    <source>
        <dbReference type="Proteomes" id="UP000545037"/>
    </source>
</evidence>
<dbReference type="PANTHER" id="PTHR30136:SF7">
    <property type="entry name" value="HTH-TYPE TRANSCRIPTIONAL REGULATOR KDGR-RELATED"/>
    <property type="match status" value="1"/>
</dbReference>
<dbReference type="PROSITE" id="PS51077">
    <property type="entry name" value="HTH_ICLR"/>
    <property type="match status" value="1"/>
</dbReference>
<proteinExistence type="predicted"/>
<accession>A0A7W9FGF7</accession>
<feature type="domain" description="HTH iclR-type" evidence="4">
    <location>
        <begin position="14"/>
        <end position="81"/>
    </location>
</feature>
<dbReference type="InterPro" id="IPR014757">
    <property type="entry name" value="Tscrpt_reg_IclR_C"/>
</dbReference>
<keyword evidence="7" id="KW-1185">Reference proteome</keyword>
<evidence type="ECO:0000259" key="5">
    <source>
        <dbReference type="PROSITE" id="PS51078"/>
    </source>
</evidence>
<organism evidence="6 7">
    <name type="scientific">Brevundimonas variabilis</name>
    <dbReference type="NCBI Taxonomy" id="74312"/>
    <lineage>
        <taxon>Bacteria</taxon>
        <taxon>Pseudomonadati</taxon>
        <taxon>Pseudomonadota</taxon>
        <taxon>Alphaproteobacteria</taxon>
        <taxon>Caulobacterales</taxon>
        <taxon>Caulobacteraceae</taxon>
        <taxon>Brevundimonas</taxon>
    </lineage>
</organism>
<dbReference type="InterPro" id="IPR029016">
    <property type="entry name" value="GAF-like_dom_sf"/>
</dbReference>
<dbReference type="PROSITE" id="PS51078">
    <property type="entry name" value="ICLR_ED"/>
    <property type="match status" value="1"/>
</dbReference>
<dbReference type="AlphaFoldDB" id="A0A7W9FGF7"/>
<dbReference type="InterPro" id="IPR036388">
    <property type="entry name" value="WH-like_DNA-bd_sf"/>
</dbReference>
<dbReference type="InterPro" id="IPR050707">
    <property type="entry name" value="HTH_MetabolicPath_Reg"/>
</dbReference>
<dbReference type="SUPFAM" id="SSF46785">
    <property type="entry name" value="Winged helix' DNA-binding domain"/>
    <property type="match status" value="1"/>
</dbReference>
<dbReference type="SUPFAM" id="SSF55781">
    <property type="entry name" value="GAF domain-like"/>
    <property type="match status" value="1"/>
</dbReference>
<gene>
    <name evidence="6" type="ORF">GGR13_001988</name>
</gene>
<dbReference type="Proteomes" id="UP000545037">
    <property type="component" value="Unassembled WGS sequence"/>
</dbReference>
<evidence type="ECO:0000313" key="6">
    <source>
        <dbReference type="EMBL" id="MBB5746384.1"/>
    </source>
</evidence>
<keyword evidence="2 6" id="KW-0238">DNA-binding</keyword>
<dbReference type="PANTHER" id="PTHR30136">
    <property type="entry name" value="HELIX-TURN-HELIX TRANSCRIPTIONAL REGULATOR, ICLR FAMILY"/>
    <property type="match status" value="1"/>
</dbReference>
<dbReference type="InterPro" id="IPR036390">
    <property type="entry name" value="WH_DNA-bd_sf"/>
</dbReference>
<keyword evidence="1" id="KW-0805">Transcription regulation</keyword>
<dbReference type="Gene3D" id="1.10.10.10">
    <property type="entry name" value="Winged helix-like DNA-binding domain superfamily/Winged helix DNA-binding domain"/>
    <property type="match status" value="1"/>
</dbReference>
<dbReference type="InterPro" id="IPR005471">
    <property type="entry name" value="Tscrpt_reg_IclR_N"/>
</dbReference>
<dbReference type="Gene3D" id="3.30.450.40">
    <property type="match status" value="1"/>
</dbReference>
<reference evidence="6 7" key="1">
    <citation type="submission" date="2020-08" db="EMBL/GenBank/DDBJ databases">
        <title>Genomic Encyclopedia of Type Strains, Phase IV (KMG-IV): sequencing the most valuable type-strain genomes for metagenomic binning, comparative biology and taxonomic classification.</title>
        <authorList>
            <person name="Goeker M."/>
        </authorList>
    </citation>
    <scope>NUCLEOTIDE SEQUENCE [LARGE SCALE GENOMIC DNA]</scope>
    <source>
        <strain evidence="6 7">DSM 4737</strain>
    </source>
</reference>
<dbReference type="EMBL" id="JACHOR010000003">
    <property type="protein sequence ID" value="MBB5746384.1"/>
    <property type="molecule type" value="Genomic_DNA"/>
</dbReference>
<evidence type="ECO:0000256" key="2">
    <source>
        <dbReference type="ARBA" id="ARBA00023125"/>
    </source>
</evidence>
<protein>
    <submittedName>
        <fullName evidence="6">DNA-binding IclR family transcriptional regulator</fullName>
    </submittedName>
</protein>
<dbReference type="GO" id="GO:0003677">
    <property type="term" value="F:DNA binding"/>
    <property type="evidence" value="ECO:0007669"/>
    <property type="project" value="UniProtKB-KW"/>
</dbReference>
<feature type="domain" description="IclR-ED" evidence="5">
    <location>
        <begin position="75"/>
        <end position="253"/>
    </location>
</feature>